<dbReference type="EMBL" id="CAXAMM010004980">
    <property type="protein sequence ID" value="CAK9005577.1"/>
    <property type="molecule type" value="Genomic_DNA"/>
</dbReference>
<sequence>MKPMEKLSKKSAKIWRPLRKHYEQATLEQSLSSIGAGVTKLPREQCVYKEIFGKAKSIEMPGFEPLVAMPCEFMRKAEPADTLQVDAEGLKWTKALATWLIIMEVCENKDPQNLDYRRAKGNAHETQGDDNVSFIEGNTVLLVWAARYGRPEWARGLKAAVVSTTRLSPVTEDDVGTLTQNTVPSGIRAASANARPQQSLISLKRDQKEFRNLTQQDWPTVDFPTLPKWVNYMFRLMRQPLLPGLQSSNDHTATPSGLSGLREDARADVKPRADGEGDTLATKDNAAEAAAYGLIDKVLVPQSDKGSKLDQGTRDPWSGQVVKPQVGFGVFADPDQPRTAV</sequence>
<feature type="region of interest" description="Disordered" evidence="1">
    <location>
        <begin position="243"/>
        <end position="282"/>
    </location>
</feature>
<proteinExistence type="predicted"/>
<name>A0ABP0IU14_9DINO</name>
<feature type="compositionally biased region" description="Basic and acidic residues" evidence="1">
    <location>
        <begin position="261"/>
        <end position="275"/>
    </location>
</feature>
<reference evidence="2 3" key="1">
    <citation type="submission" date="2024-02" db="EMBL/GenBank/DDBJ databases">
        <authorList>
            <person name="Chen Y."/>
            <person name="Shah S."/>
            <person name="Dougan E. K."/>
            <person name="Thang M."/>
            <person name="Chan C."/>
        </authorList>
    </citation>
    <scope>NUCLEOTIDE SEQUENCE [LARGE SCALE GENOMIC DNA]</scope>
</reference>
<keyword evidence="3" id="KW-1185">Reference proteome</keyword>
<evidence type="ECO:0000313" key="3">
    <source>
        <dbReference type="Proteomes" id="UP001642464"/>
    </source>
</evidence>
<protein>
    <submittedName>
        <fullName evidence="2">ATP-dependent Clp protease proteolytic subunit</fullName>
    </submittedName>
</protein>
<keyword evidence="2" id="KW-0645">Protease</keyword>
<gene>
    <name evidence="2" type="ORF">SCF082_LOCUS8666</name>
</gene>
<dbReference type="Proteomes" id="UP001642464">
    <property type="component" value="Unassembled WGS sequence"/>
</dbReference>
<accession>A0ABP0IU14</accession>
<organism evidence="2 3">
    <name type="scientific">Durusdinium trenchii</name>
    <dbReference type="NCBI Taxonomy" id="1381693"/>
    <lineage>
        <taxon>Eukaryota</taxon>
        <taxon>Sar</taxon>
        <taxon>Alveolata</taxon>
        <taxon>Dinophyceae</taxon>
        <taxon>Suessiales</taxon>
        <taxon>Symbiodiniaceae</taxon>
        <taxon>Durusdinium</taxon>
    </lineage>
</organism>
<dbReference type="GO" id="GO:0008233">
    <property type="term" value="F:peptidase activity"/>
    <property type="evidence" value="ECO:0007669"/>
    <property type="project" value="UniProtKB-KW"/>
</dbReference>
<feature type="compositionally biased region" description="Polar residues" evidence="1">
    <location>
        <begin position="245"/>
        <end position="257"/>
    </location>
</feature>
<evidence type="ECO:0000313" key="2">
    <source>
        <dbReference type="EMBL" id="CAK9005577.1"/>
    </source>
</evidence>
<keyword evidence="2" id="KW-0378">Hydrolase</keyword>
<comment type="caution">
    <text evidence="2">The sequence shown here is derived from an EMBL/GenBank/DDBJ whole genome shotgun (WGS) entry which is preliminary data.</text>
</comment>
<evidence type="ECO:0000256" key="1">
    <source>
        <dbReference type="SAM" id="MobiDB-lite"/>
    </source>
</evidence>
<dbReference type="GO" id="GO:0006508">
    <property type="term" value="P:proteolysis"/>
    <property type="evidence" value="ECO:0007669"/>
    <property type="project" value="UniProtKB-KW"/>
</dbReference>
<feature type="region of interest" description="Disordered" evidence="1">
    <location>
        <begin position="303"/>
        <end position="341"/>
    </location>
</feature>